<feature type="domain" description="Helicase C-terminal" evidence="7">
    <location>
        <begin position="52"/>
        <end position="199"/>
    </location>
</feature>
<dbReference type="GO" id="GO:0003724">
    <property type="term" value="F:RNA helicase activity"/>
    <property type="evidence" value="ECO:0007669"/>
    <property type="project" value="UniProtKB-EC"/>
</dbReference>
<gene>
    <name evidence="8" type="ORF">TBIB3V08_LOCUS10666</name>
</gene>
<evidence type="ECO:0000256" key="1">
    <source>
        <dbReference type="ARBA" id="ARBA00012552"/>
    </source>
</evidence>
<organism evidence="8">
    <name type="scientific">Timema bartmani</name>
    <dbReference type="NCBI Taxonomy" id="61472"/>
    <lineage>
        <taxon>Eukaryota</taxon>
        <taxon>Metazoa</taxon>
        <taxon>Ecdysozoa</taxon>
        <taxon>Arthropoda</taxon>
        <taxon>Hexapoda</taxon>
        <taxon>Insecta</taxon>
        <taxon>Pterygota</taxon>
        <taxon>Neoptera</taxon>
        <taxon>Polyneoptera</taxon>
        <taxon>Phasmatodea</taxon>
        <taxon>Timematodea</taxon>
        <taxon>Timematoidea</taxon>
        <taxon>Timematidae</taxon>
        <taxon>Timema</taxon>
    </lineage>
</organism>
<dbReference type="GO" id="GO:0016787">
    <property type="term" value="F:hydrolase activity"/>
    <property type="evidence" value="ECO:0007669"/>
    <property type="project" value="UniProtKB-KW"/>
</dbReference>
<evidence type="ECO:0000256" key="4">
    <source>
        <dbReference type="ARBA" id="ARBA00022806"/>
    </source>
</evidence>
<reference evidence="8" key="1">
    <citation type="submission" date="2020-11" db="EMBL/GenBank/DDBJ databases">
        <authorList>
            <person name="Tran Van P."/>
        </authorList>
    </citation>
    <scope>NUCLEOTIDE SEQUENCE</scope>
</reference>
<dbReference type="InterPro" id="IPR001650">
    <property type="entry name" value="Helicase_C-like"/>
</dbReference>
<dbReference type="PROSITE" id="PS51194">
    <property type="entry name" value="HELICASE_CTER"/>
    <property type="match status" value="1"/>
</dbReference>
<keyword evidence="3" id="KW-0378">Hydrolase</keyword>
<dbReference type="Gene3D" id="3.40.50.300">
    <property type="entry name" value="P-loop containing nucleotide triphosphate hydrolases"/>
    <property type="match status" value="1"/>
</dbReference>
<dbReference type="FunFam" id="3.40.50.300:FF:000008">
    <property type="entry name" value="ATP-dependent RNA helicase RhlB"/>
    <property type="match status" value="1"/>
</dbReference>
<accession>A0A7R9F7R3</accession>
<feature type="region of interest" description="Disordered" evidence="6">
    <location>
        <begin position="375"/>
        <end position="429"/>
    </location>
</feature>
<evidence type="ECO:0000313" key="8">
    <source>
        <dbReference type="EMBL" id="CAD7448379.1"/>
    </source>
</evidence>
<evidence type="ECO:0000256" key="2">
    <source>
        <dbReference type="ARBA" id="ARBA00022741"/>
    </source>
</evidence>
<dbReference type="SMART" id="SM00490">
    <property type="entry name" value="HELICc"/>
    <property type="match status" value="1"/>
</dbReference>
<dbReference type="Pfam" id="PF00271">
    <property type="entry name" value="Helicase_C"/>
    <property type="match status" value="1"/>
</dbReference>
<feature type="compositionally biased region" description="Polar residues" evidence="6">
    <location>
        <begin position="288"/>
        <end position="311"/>
    </location>
</feature>
<dbReference type="AlphaFoldDB" id="A0A7R9F7R3"/>
<feature type="compositionally biased region" description="Polar residues" evidence="6">
    <location>
        <begin position="405"/>
        <end position="416"/>
    </location>
</feature>
<dbReference type="GO" id="GO:0031047">
    <property type="term" value="P:regulatory ncRNA-mediated gene silencing"/>
    <property type="evidence" value="ECO:0007669"/>
    <property type="project" value="UniProtKB-ARBA"/>
</dbReference>
<proteinExistence type="predicted"/>
<keyword evidence="2" id="KW-0547">Nucleotide-binding</keyword>
<keyword evidence="5" id="KW-0067">ATP-binding</keyword>
<dbReference type="EC" id="3.6.4.13" evidence="1"/>
<dbReference type="GO" id="GO:0005524">
    <property type="term" value="F:ATP binding"/>
    <property type="evidence" value="ECO:0007669"/>
    <property type="project" value="UniProtKB-KW"/>
</dbReference>
<feature type="region of interest" description="Disordered" evidence="6">
    <location>
        <begin position="201"/>
        <end position="353"/>
    </location>
</feature>
<sequence>MWSATWPKEVRNLAEEFLNDYIQINIGSLQLAANHNILQIVDVCQEYEKESKLLKLLSEISAEAESKTIIFVETKRKVDEITRSICRYGWPAKSIHGDKSQQERDFVLTEFRHGNGAILVATDVAARGLDVEDVKFVINFDYPSSSEDYVHRIGRTARSQNTGTAYAFFTPTNARQAGDLISVLQEANQVVNPKLHEMAQMSRSGGFGGRSRNRWSNKPGGASDRGPPRVGGGGPRVGDRGAPPRGGDRNGPRVADRNVPRGRDRSDGHSNDRSSSRADDRNKERTSRWSNQSQERSGSSRFSDASGNNRGSHAPPLLPQPFQAGGGPTRNTAPPSLLGNKIAPPTFFQSSNPPPMITNMNRMGNMGNMGNSGNMGNPSNPGNMGNSGNMGNVGNMNSMGYGHNSFGQFQRQQTMNGFPFSQPPPPPPK</sequence>
<evidence type="ECO:0000256" key="5">
    <source>
        <dbReference type="ARBA" id="ARBA00022840"/>
    </source>
</evidence>
<dbReference type="SUPFAM" id="SSF52540">
    <property type="entry name" value="P-loop containing nucleoside triphosphate hydrolases"/>
    <property type="match status" value="1"/>
</dbReference>
<feature type="compositionally biased region" description="Basic and acidic residues" evidence="6">
    <location>
        <begin position="246"/>
        <end position="287"/>
    </location>
</feature>
<evidence type="ECO:0000256" key="6">
    <source>
        <dbReference type="SAM" id="MobiDB-lite"/>
    </source>
</evidence>
<dbReference type="InterPro" id="IPR027417">
    <property type="entry name" value="P-loop_NTPase"/>
</dbReference>
<name>A0A7R9F7R3_9NEOP</name>
<dbReference type="PANTHER" id="PTHR47958">
    <property type="entry name" value="ATP-DEPENDENT RNA HELICASE DBP3"/>
    <property type="match status" value="1"/>
</dbReference>
<protein>
    <recommendedName>
        <fullName evidence="1">RNA helicase</fullName>
        <ecNumber evidence="1">3.6.4.13</ecNumber>
    </recommendedName>
</protein>
<evidence type="ECO:0000259" key="7">
    <source>
        <dbReference type="PROSITE" id="PS51194"/>
    </source>
</evidence>
<evidence type="ECO:0000256" key="3">
    <source>
        <dbReference type="ARBA" id="ARBA00022801"/>
    </source>
</evidence>
<keyword evidence="4" id="KW-0347">Helicase</keyword>
<dbReference type="CDD" id="cd18787">
    <property type="entry name" value="SF2_C_DEAD"/>
    <property type="match status" value="1"/>
</dbReference>
<dbReference type="EMBL" id="OD569916">
    <property type="protein sequence ID" value="CAD7448379.1"/>
    <property type="molecule type" value="Genomic_DNA"/>
</dbReference>
<feature type="compositionally biased region" description="Low complexity" evidence="6">
    <location>
        <begin position="375"/>
        <end position="400"/>
    </location>
</feature>